<name>A0A6C0D0A4_9ZZZZ</name>
<sequence>MRIIKFLKCFLYYPTSSSFYVFIPLFHSGQDKKIIVLCETHWDCPLPQICCEWNPFPFIPFTPSIYYCCRDERYRPIPIPLPID</sequence>
<dbReference type="EMBL" id="MN739518">
    <property type="protein sequence ID" value="QHT09957.1"/>
    <property type="molecule type" value="Genomic_DNA"/>
</dbReference>
<proteinExistence type="predicted"/>
<reference evidence="1" key="1">
    <citation type="journal article" date="2020" name="Nature">
        <title>Giant virus diversity and host interactions through global metagenomics.</title>
        <authorList>
            <person name="Schulz F."/>
            <person name="Roux S."/>
            <person name="Paez-Espino D."/>
            <person name="Jungbluth S."/>
            <person name="Walsh D.A."/>
            <person name="Denef V.J."/>
            <person name="McMahon K.D."/>
            <person name="Konstantinidis K.T."/>
            <person name="Eloe-Fadrosh E.A."/>
            <person name="Kyrpides N.C."/>
            <person name="Woyke T."/>
        </authorList>
    </citation>
    <scope>NUCLEOTIDE SEQUENCE</scope>
    <source>
        <strain evidence="1">GVMAG-M-3300023174-104</strain>
    </source>
</reference>
<evidence type="ECO:0000313" key="1">
    <source>
        <dbReference type="EMBL" id="QHT09957.1"/>
    </source>
</evidence>
<dbReference type="AlphaFoldDB" id="A0A6C0D0A4"/>
<accession>A0A6C0D0A4</accession>
<organism evidence="1">
    <name type="scientific">viral metagenome</name>
    <dbReference type="NCBI Taxonomy" id="1070528"/>
    <lineage>
        <taxon>unclassified sequences</taxon>
        <taxon>metagenomes</taxon>
        <taxon>organismal metagenomes</taxon>
    </lineage>
</organism>
<protein>
    <submittedName>
        <fullName evidence="1">Uncharacterized protein</fullName>
    </submittedName>
</protein>